<name>A0A392S8P9_9FABA</name>
<feature type="non-terminal residue" evidence="1">
    <location>
        <position position="61"/>
    </location>
</feature>
<dbReference type="AlphaFoldDB" id="A0A392S8P9"/>
<dbReference type="Proteomes" id="UP000265520">
    <property type="component" value="Unassembled WGS sequence"/>
</dbReference>
<sequence>MASRWPPILQGTPKGMFVTVHVPNQTIGELDPFFVVNFFNEIGNEWKLIDDEGVAHNVDFN</sequence>
<dbReference type="EMBL" id="LXQA010327873">
    <property type="protein sequence ID" value="MCI44236.1"/>
    <property type="molecule type" value="Genomic_DNA"/>
</dbReference>
<evidence type="ECO:0000313" key="2">
    <source>
        <dbReference type="Proteomes" id="UP000265520"/>
    </source>
</evidence>
<keyword evidence="2" id="KW-1185">Reference proteome</keyword>
<evidence type="ECO:0000313" key="1">
    <source>
        <dbReference type="EMBL" id="MCI44236.1"/>
    </source>
</evidence>
<comment type="caution">
    <text evidence="1">The sequence shown here is derived from an EMBL/GenBank/DDBJ whole genome shotgun (WGS) entry which is preliminary data.</text>
</comment>
<protein>
    <submittedName>
        <fullName evidence="1">Uncharacterized protein</fullName>
    </submittedName>
</protein>
<reference evidence="1 2" key="1">
    <citation type="journal article" date="2018" name="Front. Plant Sci.">
        <title>Red Clover (Trifolium pratense) and Zigzag Clover (T. medium) - A Picture of Genomic Similarities and Differences.</title>
        <authorList>
            <person name="Dluhosova J."/>
            <person name="Istvanek J."/>
            <person name="Nedelnik J."/>
            <person name="Repkova J."/>
        </authorList>
    </citation>
    <scope>NUCLEOTIDE SEQUENCE [LARGE SCALE GENOMIC DNA]</scope>
    <source>
        <strain evidence="2">cv. 10/8</strain>
        <tissue evidence="1">Leaf</tissue>
    </source>
</reference>
<organism evidence="1 2">
    <name type="scientific">Trifolium medium</name>
    <dbReference type="NCBI Taxonomy" id="97028"/>
    <lineage>
        <taxon>Eukaryota</taxon>
        <taxon>Viridiplantae</taxon>
        <taxon>Streptophyta</taxon>
        <taxon>Embryophyta</taxon>
        <taxon>Tracheophyta</taxon>
        <taxon>Spermatophyta</taxon>
        <taxon>Magnoliopsida</taxon>
        <taxon>eudicotyledons</taxon>
        <taxon>Gunneridae</taxon>
        <taxon>Pentapetalae</taxon>
        <taxon>rosids</taxon>
        <taxon>fabids</taxon>
        <taxon>Fabales</taxon>
        <taxon>Fabaceae</taxon>
        <taxon>Papilionoideae</taxon>
        <taxon>50 kb inversion clade</taxon>
        <taxon>NPAAA clade</taxon>
        <taxon>Hologalegina</taxon>
        <taxon>IRL clade</taxon>
        <taxon>Trifolieae</taxon>
        <taxon>Trifolium</taxon>
    </lineage>
</organism>
<accession>A0A392S8P9</accession>
<proteinExistence type="predicted"/>